<feature type="compositionally biased region" description="Polar residues" evidence="1">
    <location>
        <begin position="98"/>
        <end position="109"/>
    </location>
</feature>
<feature type="region of interest" description="Disordered" evidence="1">
    <location>
        <begin position="92"/>
        <end position="121"/>
    </location>
</feature>
<gene>
    <name evidence="2" type="ORF">PLEPLA_LOCUS10385</name>
</gene>
<protein>
    <submittedName>
        <fullName evidence="2">Uncharacterized protein</fullName>
    </submittedName>
</protein>
<reference evidence="2" key="1">
    <citation type="submission" date="2020-03" db="EMBL/GenBank/DDBJ databases">
        <authorList>
            <person name="Weist P."/>
        </authorList>
    </citation>
    <scope>NUCLEOTIDE SEQUENCE</scope>
</reference>
<keyword evidence="3" id="KW-1185">Reference proteome</keyword>
<organism evidence="2 3">
    <name type="scientific">Pleuronectes platessa</name>
    <name type="common">European plaice</name>
    <dbReference type="NCBI Taxonomy" id="8262"/>
    <lineage>
        <taxon>Eukaryota</taxon>
        <taxon>Metazoa</taxon>
        <taxon>Chordata</taxon>
        <taxon>Craniata</taxon>
        <taxon>Vertebrata</taxon>
        <taxon>Euteleostomi</taxon>
        <taxon>Actinopterygii</taxon>
        <taxon>Neopterygii</taxon>
        <taxon>Teleostei</taxon>
        <taxon>Neoteleostei</taxon>
        <taxon>Acanthomorphata</taxon>
        <taxon>Carangaria</taxon>
        <taxon>Pleuronectiformes</taxon>
        <taxon>Pleuronectoidei</taxon>
        <taxon>Pleuronectidae</taxon>
        <taxon>Pleuronectes</taxon>
    </lineage>
</organism>
<comment type="caution">
    <text evidence="2">The sequence shown here is derived from an EMBL/GenBank/DDBJ whole genome shotgun (WGS) entry which is preliminary data.</text>
</comment>
<proteinExistence type="predicted"/>
<evidence type="ECO:0000256" key="1">
    <source>
        <dbReference type="SAM" id="MobiDB-lite"/>
    </source>
</evidence>
<name>A0A9N7U0C7_PLEPL</name>
<dbReference type="EMBL" id="CADEAL010000585">
    <property type="protein sequence ID" value="CAB1422469.1"/>
    <property type="molecule type" value="Genomic_DNA"/>
</dbReference>
<accession>A0A9N7U0C7</accession>
<evidence type="ECO:0000313" key="2">
    <source>
        <dbReference type="EMBL" id="CAB1422469.1"/>
    </source>
</evidence>
<dbReference type="AlphaFoldDB" id="A0A9N7U0C7"/>
<sequence>MKEEDVWCVWGRQIEKCFLNEDYIKLRDPRLRTGVFLLTRRKEPVLSRRQQGLSPPGEEEEPVNRFSPARRRRSICSSTAAWFFPVRDWEKGGRQEGRSTPSFKGQSVHLSDGRDSSTSLSPRLWTSHRLLNVQNCPSSSTRSSSSDKLKALVSQYLSDLLHLFTILFPMVHILNLVQRHSQFQAEDALPPSEEVDKNLLSVSRLFQKNKEIHPHCRMSTSHQRTNKSMPV</sequence>
<evidence type="ECO:0000313" key="3">
    <source>
        <dbReference type="Proteomes" id="UP001153269"/>
    </source>
</evidence>
<feature type="region of interest" description="Disordered" evidence="1">
    <location>
        <begin position="47"/>
        <end position="66"/>
    </location>
</feature>
<dbReference type="Proteomes" id="UP001153269">
    <property type="component" value="Unassembled WGS sequence"/>
</dbReference>